<dbReference type="EMBL" id="AP017315">
    <property type="protein sequence ID" value="BAU31189.1"/>
    <property type="molecule type" value="Genomic_DNA"/>
</dbReference>
<dbReference type="InterPro" id="IPR002347">
    <property type="entry name" value="SDR_fam"/>
</dbReference>
<dbReference type="CDD" id="cd05233">
    <property type="entry name" value="SDR_c"/>
    <property type="match status" value="1"/>
</dbReference>
<dbReference type="PANTHER" id="PTHR42879:SF2">
    <property type="entry name" value="3-OXOACYL-[ACYL-CARRIER-PROTEIN] REDUCTASE FABG"/>
    <property type="match status" value="1"/>
</dbReference>
<dbReference type="SUPFAM" id="SSF51735">
    <property type="entry name" value="NAD(P)-binding Rossmann-fold domains"/>
    <property type="match status" value="1"/>
</dbReference>
<protein>
    <submittedName>
        <fullName evidence="3">Short-chain dehydrogenase/reductase SDR</fullName>
    </submittedName>
</protein>
<dbReference type="InterPro" id="IPR036291">
    <property type="entry name" value="NAD(P)-bd_dom_sf"/>
</dbReference>
<gene>
    <name evidence="3" type="ORF">MalAC0309_0314</name>
</gene>
<dbReference type="InterPro" id="IPR050259">
    <property type="entry name" value="SDR"/>
</dbReference>
<dbReference type="Proteomes" id="UP000218965">
    <property type="component" value="Chromosome"/>
</dbReference>
<dbReference type="OrthoDB" id="9786435at2"/>
<name>A0A0U5BI20_9MICO</name>
<dbReference type="Gene3D" id="3.40.50.720">
    <property type="entry name" value="NAD(P)-binding Rossmann-like Domain"/>
    <property type="match status" value="1"/>
</dbReference>
<sequence length="243" mass="25223">MTDAPLRSLVTGSASGIGAAVVARLRARGDRVVGVDRTPVDADTLVVDLADPAARAGLVGRASEKLGGIDTVICVAGIFRPTPLDDADLDAWRSIWAVNLEAPMDLMAQALPVMRENGFGRIVTISSVHGRFAQRDCIAYDVGKAGLDAATRSVALDGARSGILANSVAPGFVRTPMSLTADGVDETDTTSFRERYGDGGLLPLGRAAHASEVAEVVAWLSGRENGYLTGQVVTVDGGLTSTF</sequence>
<organism evidence="3 4">
    <name type="scientific">Microcella alkaliphila</name>
    <dbReference type="NCBI Taxonomy" id="279828"/>
    <lineage>
        <taxon>Bacteria</taxon>
        <taxon>Bacillati</taxon>
        <taxon>Actinomycetota</taxon>
        <taxon>Actinomycetes</taxon>
        <taxon>Micrococcales</taxon>
        <taxon>Microbacteriaceae</taxon>
        <taxon>Microcella</taxon>
    </lineage>
</organism>
<proteinExistence type="inferred from homology"/>
<keyword evidence="2" id="KW-0560">Oxidoreductase</keyword>
<dbReference type="RefSeq" id="WP_096420225.1">
    <property type="nucleotide sequence ID" value="NZ_AP017315.1"/>
</dbReference>
<dbReference type="PRINTS" id="PR00080">
    <property type="entry name" value="SDRFAMILY"/>
</dbReference>
<dbReference type="Pfam" id="PF13561">
    <property type="entry name" value="adh_short_C2"/>
    <property type="match status" value="1"/>
</dbReference>
<dbReference type="PRINTS" id="PR00081">
    <property type="entry name" value="GDHRDH"/>
</dbReference>
<evidence type="ECO:0000256" key="1">
    <source>
        <dbReference type="ARBA" id="ARBA00006484"/>
    </source>
</evidence>
<accession>A0A0U5BI20</accession>
<dbReference type="KEGG" id="malk:MalAC0309_0314"/>
<reference evidence="4" key="1">
    <citation type="submission" date="2015-12" db="EMBL/GenBank/DDBJ databases">
        <authorList>
            <person name="Shamseldin A."/>
            <person name="Moawad H."/>
            <person name="Abd El-Rahim W.M."/>
            <person name="Sadowsky M.J."/>
        </authorList>
    </citation>
    <scope>NUCLEOTIDE SEQUENCE [LARGE SCALE GENOMIC DNA]</scope>
    <source>
        <strain evidence="4">JAM AC0309</strain>
    </source>
</reference>
<evidence type="ECO:0000256" key="2">
    <source>
        <dbReference type="ARBA" id="ARBA00023002"/>
    </source>
</evidence>
<dbReference type="GO" id="GO:0016491">
    <property type="term" value="F:oxidoreductase activity"/>
    <property type="evidence" value="ECO:0007669"/>
    <property type="project" value="UniProtKB-KW"/>
</dbReference>
<reference evidence="3 4" key="2">
    <citation type="submission" date="2016-01" db="EMBL/GenBank/DDBJ databases">
        <title>Microcella alkaliphila JAM AC0309 whole genome shotgun sequence.</title>
        <authorList>
            <person name="Kurata A."/>
            <person name="Hirose Y."/>
            <person name="Kishimoto N."/>
            <person name="Kobayashi T."/>
        </authorList>
    </citation>
    <scope>NUCLEOTIDE SEQUENCE [LARGE SCALE GENOMIC DNA]</scope>
    <source>
        <strain evidence="3 4">JAM AC0309</strain>
    </source>
</reference>
<evidence type="ECO:0000313" key="4">
    <source>
        <dbReference type="Proteomes" id="UP000218965"/>
    </source>
</evidence>
<evidence type="ECO:0000313" key="3">
    <source>
        <dbReference type="EMBL" id="BAU31189.1"/>
    </source>
</evidence>
<comment type="similarity">
    <text evidence="1">Belongs to the short-chain dehydrogenases/reductases (SDR) family.</text>
</comment>
<dbReference type="AlphaFoldDB" id="A0A0U5BI20"/>
<dbReference type="FunFam" id="3.40.50.720:FF:000084">
    <property type="entry name" value="Short-chain dehydrogenase reductase"/>
    <property type="match status" value="1"/>
</dbReference>
<dbReference type="PANTHER" id="PTHR42879">
    <property type="entry name" value="3-OXOACYL-(ACYL-CARRIER-PROTEIN) REDUCTASE"/>
    <property type="match status" value="1"/>
</dbReference>